<dbReference type="InterPro" id="IPR013240">
    <property type="entry name" value="DNA-dir_RNA_pol1_su_RPA34"/>
</dbReference>
<proteinExistence type="predicted"/>
<dbReference type="Pfam" id="PF08208">
    <property type="entry name" value="RNA_polI_A34"/>
    <property type="match status" value="1"/>
</dbReference>
<keyword evidence="2" id="KW-1185">Reference proteome</keyword>
<dbReference type="RefSeq" id="XP_022081583.1">
    <property type="nucleotide sequence ID" value="XM_022225891.1"/>
</dbReference>
<dbReference type="RefSeq" id="XP_022081582.1">
    <property type="nucleotide sequence ID" value="XM_022225890.1"/>
</dbReference>
<evidence type="ECO:0000313" key="4">
    <source>
        <dbReference type="RefSeq" id="XP_022081583.1"/>
    </source>
</evidence>
<name>A0A8B7XL95_ACAPL</name>
<feature type="region of interest" description="Disordered" evidence="1">
    <location>
        <begin position="1"/>
        <end position="27"/>
    </location>
</feature>
<evidence type="ECO:0000313" key="2">
    <source>
        <dbReference type="Proteomes" id="UP000694845"/>
    </source>
</evidence>
<protein>
    <submittedName>
        <fullName evidence="3 4">DNA-directed RNA polymerase I subunit RPA34-like</fullName>
    </submittedName>
</protein>
<dbReference type="PANTHER" id="PTHR28155">
    <property type="entry name" value="ACR243WP"/>
    <property type="match status" value="1"/>
</dbReference>
<sequence>MDATSGISTPESPASPEGGRLVDDSAMPRFECPPDFRRVRISTEDEPLYLEDLQEAKELWFIKTPQNFDVKSLNSKTVPLNGRQVLDEVEETYTSYELLVSQNAPLDKHSLPRLLLPSKSQADLVPGPAFGGQLSVIETVDVPPVVLPPSPPPRTNELPPGLKQRFHPFGWEEPKIPMIRREESANLTDTNTTQRGQKKSHKDKGHKDPGSRTATRPGAAVGGDERLAGGGDDGSAGDEAQDDLVTTKAHRKSKKRKQQDPEQDNAAANQSPANPEETPPKKKKKKKLKK</sequence>
<feature type="region of interest" description="Disordered" evidence="1">
    <location>
        <begin position="147"/>
        <end position="290"/>
    </location>
</feature>
<dbReference type="InterPro" id="IPR053263">
    <property type="entry name" value="Euk_RPA34_RNAP_subunit"/>
</dbReference>
<dbReference type="AlphaFoldDB" id="A0A8B7XL95"/>
<gene>
    <name evidence="3 4" type="primary">LOC110974321</name>
</gene>
<dbReference type="OMA" id="CMRICER"/>
<dbReference type="GeneID" id="110974321"/>
<feature type="compositionally biased region" description="Basic and acidic residues" evidence="1">
    <location>
        <begin position="170"/>
        <end position="184"/>
    </location>
</feature>
<reference evidence="3 4" key="1">
    <citation type="submission" date="2025-04" db="UniProtKB">
        <authorList>
            <consortium name="RefSeq"/>
        </authorList>
    </citation>
    <scope>IDENTIFICATION</scope>
</reference>
<dbReference type="GO" id="GO:0006360">
    <property type="term" value="P:transcription by RNA polymerase I"/>
    <property type="evidence" value="ECO:0007669"/>
    <property type="project" value="InterPro"/>
</dbReference>
<dbReference type="Proteomes" id="UP000694845">
    <property type="component" value="Unplaced"/>
</dbReference>
<dbReference type="PANTHER" id="PTHR28155:SF1">
    <property type="entry name" value="DNA-DIRECTED RNA POLYMERASE I SUBUNIT RPA34.5-DOMAIN-CONTAINING PROTEIN"/>
    <property type="match status" value="1"/>
</dbReference>
<evidence type="ECO:0000313" key="3">
    <source>
        <dbReference type="RefSeq" id="XP_022081582.1"/>
    </source>
</evidence>
<accession>A0A8B7XL95</accession>
<feature type="compositionally biased region" description="Basic residues" evidence="1">
    <location>
        <begin position="248"/>
        <end position="257"/>
    </location>
</feature>
<dbReference type="Gene3D" id="6.20.250.70">
    <property type="match status" value="1"/>
</dbReference>
<feature type="compositionally biased region" description="Basic residues" evidence="1">
    <location>
        <begin position="281"/>
        <end position="290"/>
    </location>
</feature>
<organism evidence="2 4">
    <name type="scientific">Acanthaster planci</name>
    <name type="common">Crown-of-thorns starfish</name>
    <dbReference type="NCBI Taxonomy" id="133434"/>
    <lineage>
        <taxon>Eukaryota</taxon>
        <taxon>Metazoa</taxon>
        <taxon>Echinodermata</taxon>
        <taxon>Eleutherozoa</taxon>
        <taxon>Asterozoa</taxon>
        <taxon>Asteroidea</taxon>
        <taxon>Valvatacea</taxon>
        <taxon>Valvatida</taxon>
        <taxon>Acanthasteridae</taxon>
        <taxon>Acanthaster</taxon>
    </lineage>
</organism>
<feature type="compositionally biased region" description="Polar residues" evidence="1">
    <location>
        <begin position="185"/>
        <end position="195"/>
    </location>
</feature>
<feature type="compositionally biased region" description="Polar residues" evidence="1">
    <location>
        <begin position="1"/>
        <end position="12"/>
    </location>
</feature>
<dbReference type="KEGG" id="aplc:110974321"/>
<dbReference type="OrthoDB" id="10071093at2759"/>
<evidence type="ECO:0000256" key="1">
    <source>
        <dbReference type="SAM" id="MobiDB-lite"/>
    </source>
</evidence>